<dbReference type="GO" id="GO:0003723">
    <property type="term" value="F:RNA binding"/>
    <property type="evidence" value="ECO:0007669"/>
    <property type="project" value="UniProtKB-KW"/>
</dbReference>
<dbReference type="RefSeq" id="WP_281795411.1">
    <property type="nucleotide sequence ID" value="NZ_BSDR01000001.1"/>
</dbReference>
<proteinExistence type="predicted"/>
<evidence type="ECO:0000256" key="1">
    <source>
        <dbReference type="ARBA" id="ARBA00022884"/>
    </source>
</evidence>
<feature type="compositionally biased region" description="Low complexity" evidence="2">
    <location>
        <begin position="89"/>
        <end position="101"/>
    </location>
</feature>
<feature type="domain" description="RRM" evidence="3">
    <location>
        <begin position="3"/>
        <end position="81"/>
    </location>
</feature>
<dbReference type="SMART" id="SM00360">
    <property type="entry name" value="RRM"/>
    <property type="match status" value="1"/>
</dbReference>
<dbReference type="AlphaFoldDB" id="A0A9W6FVA1"/>
<organism evidence="4 5">
    <name type="scientific">Desulforhabdus amnigena</name>
    <dbReference type="NCBI Taxonomy" id="40218"/>
    <lineage>
        <taxon>Bacteria</taxon>
        <taxon>Pseudomonadati</taxon>
        <taxon>Thermodesulfobacteriota</taxon>
        <taxon>Syntrophobacteria</taxon>
        <taxon>Syntrophobacterales</taxon>
        <taxon>Syntrophobacteraceae</taxon>
        <taxon>Desulforhabdus</taxon>
    </lineage>
</organism>
<accession>A0A9W6FVA1</accession>
<evidence type="ECO:0000256" key="2">
    <source>
        <dbReference type="SAM" id="MobiDB-lite"/>
    </source>
</evidence>
<gene>
    <name evidence="4" type="ORF">DAMNIGENAA_29470</name>
</gene>
<evidence type="ECO:0000259" key="3">
    <source>
        <dbReference type="PROSITE" id="PS50102"/>
    </source>
</evidence>
<sequence>MPVRLFVGNLPYDTTEAELREYFSAVGTLSFVQVAMDRETGKARGFGFVEFADRAQAEEAIRKFNNQPFKNRPLAINEARPKESSSPGRISSPPAPSFSRRPPTPNTDWIKDTSMAEPPLTKDFDSPSRRNRKQKSRDDRGENAPRGLKRKRKSGKRSWDDDDFYYD</sequence>
<evidence type="ECO:0000313" key="5">
    <source>
        <dbReference type="Proteomes" id="UP001144372"/>
    </source>
</evidence>
<dbReference type="InterPro" id="IPR052462">
    <property type="entry name" value="SLIRP/GR-RBP-like"/>
</dbReference>
<dbReference type="PANTHER" id="PTHR48027">
    <property type="entry name" value="HETEROGENEOUS NUCLEAR RIBONUCLEOPROTEIN 87F-RELATED"/>
    <property type="match status" value="1"/>
</dbReference>
<dbReference type="Gene3D" id="3.30.70.330">
    <property type="match status" value="1"/>
</dbReference>
<evidence type="ECO:0000313" key="4">
    <source>
        <dbReference type="EMBL" id="GLI35514.1"/>
    </source>
</evidence>
<dbReference type="EMBL" id="BSDR01000001">
    <property type="protein sequence ID" value="GLI35514.1"/>
    <property type="molecule type" value="Genomic_DNA"/>
</dbReference>
<feature type="compositionally biased region" description="Basic residues" evidence="2">
    <location>
        <begin position="147"/>
        <end position="156"/>
    </location>
</feature>
<dbReference type="InterPro" id="IPR035979">
    <property type="entry name" value="RBD_domain_sf"/>
</dbReference>
<comment type="caution">
    <text evidence="4">The sequence shown here is derived from an EMBL/GenBank/DDBJ whole genome shotgun (WGS) entry which is preliminary data.</text>
</comment>
<protein>
    <recommendedName>
        <fullName evidence="3">RRM domain-containing protein</fullName>
    </recommendedName>
</protein>
<keyword evidence="1" id="KW-0694">RNA-binding</keyword>
<reference evidence="4" key="1">
    <citation type="submission" date="2022-12" db="EMBL/GenBank/DDBJ databases">
        <title>Reference genome sequencing for broad-spectrum identification of bacterial and archaeal isolates by mass spectrometry.</title>
        <authorList>
            <person name="Sekiguchi Y."/>
            <person name="Tourlousse D.M."/>
        </authorList>
    </citation>
    <scope>NUCLEOTIDE SEQUENCE</scope>
    <source>
        <strain evidence="4">ASRB1</strain>
    </source>
</reference>
<dbReference type="Proteomes" id="UP001144372">
    <property type="component" value="Unassembled WGS sequence"/>
</dbReference>
<dbReference type="InterPro" id="IPR000504">
    <property type="entry name" value="RRM_dom"/>
</dbReference>
<dbReference type="SUPFAM" id="SSF54928">
    <property type="entry name" value="RNA-binding domain, RBD"/>
    <property type="match status" value="1"/>
</dbReference>
<feature type="region of interest" description="Disordered" evidence="2">
    <location>
        <begin position="62"/>
        <end position="167"/>
    </location>
</feature>
<keyword evidence="5" id="KW-1185">Reference proteome</keyword>
<dbReference type="InterPro" id="IPR012677">
    <property type="entry name" value="Nucleotide-bd_a/b_plait_sf"/>
</dbReference>
<name>A0A9W6FVA1_9BACT</name>
<dbReference type="Pfam" id="PF00076">
    <property type="entry name" value="RRM_1"/>
    <property type="match status" value="1"/>
</dbReference>
<dbReference type="PROSITE" id="PS50102">
    <property type="entry name" value="RRM"/>
    <property type="match status" value="1"/>
</dbReference>